<feature type="region of interest" description="Disordered" evidence="1">
    <location>
        <begin position="232"/>
        <end position="262"/>
    </location>
</feature>
<protein>
    <submittedName>
        <fullName evidence="3">Glycosyltransferase-like protein LARGE2</fullName>
    </submittedName>
</protein>
<organism evidence="2">
    <name type="scientific">Cladocopium goreaui</name>
    <dbReference type="NCBI Taxonomy" id="2562237"/>
    <lineage>
        <taxon>Eukaryota</taxon>
        <taxon>Sar</taxon>
        <taxon>Alveolata</taxon>
        <taxon>Dinophyceae</taxon>
        <taxon>Suessiales</taxon>
        <taxon>Symbiodiniaceae</taxon>
        <taxon>Cladocopium</taxon>
    </lineage>
</organism>
<evidence type="ECO:0000313" key="4">
    <source>
        <dbReference type="Proteomes" id="UP001152797"/>
    </source>
</evidence>
<dbReference type="EMBL" id="CAMXCT030003260">
    <property type="protein sequence ID" value="CAL4790716.1"/>
    <property type="molecule type" value="Genomic_DNA"/>
</dbReference>
<dbReference type="EMBL" id="CAMXCT010003260">
    <property type="protein sequence ID" value="CAI4003404.1"/>
    <property type="molecule type" value="Genomic_DNA"/>
</dbReference>
<reference evidence="3 4" key="2">
    <citation type="submission" date="2024-05" db="EMBL/GenBank/DDBJ databases">
        <authorList>
            <person name="Chen Y."/>
            <person name="Shah S."/>
            <person name="Dougan E. K."/>
            <person name="Thang M."/>
            <person name="Chan C."/>
        </authorList>
    </citation>
    <scope>NUCLEOTIDE SEQUENCE [LARGE SCALE GENOMIC DNA]</scope>
</reference>
<feature type="compositionally biased region" description="Acidic residues" evidence="1">
    <location>
        <begin position="240"/>
        <end position="260"/>
    </location>
</feature>
<evidence type="ECO:0000313" key="2">
    <source>
        <dbReference type="EMBL" id="CAI4003404.1"/>
    </source>
</evidence>
<dbReference type="Proteomes" id="UP001152797">
    <property type="component" value="Unassembled WGS sequence"/>
</dbReference>
<sequence length="527" mass="59671">TIELHGVTLAHSPLQNFFDVLTFKTALEETRGTLTADKLADLYDEHVRFANPDVLCDPDIAQLLLHADEAEKKAFSHWSKYQILVQKGRTPEGIRWLFMAVFDGHEAGYLSSEKLSTRNLQAITCQALLAQKHLLQLILEKIDTDFTDYPAAIKFTCNQGYLRRYDLESWMATISGSSLDACFCDGHWATLVGLVKNRRALTEYLSAPSISQEMNDIEEKYAAEVKEKKKKIKRAAGEQHEEEEAEKQADEPEEEEEDPQQTELKHMLVGEEPNLPIPEQELKGEKLASKLKEKFMQLKKLAQRKVATTVKLIVDPGQEDKLVDLYVDSWIKDYKDEKRQNQPGEEPFSTKLLGHFFDSKKCSEAASAPHLRPPPLKEGRAQRILSAIVRVRFPVNADGAPTFSDGDIFFMNDGGRPGHHNQLTTLKSGDDAVQKFEKVLAIIYSEESLAARKERNKMAMGAIKQLESVYMLMPPCGLRVMKKARLHHDGSNRGDSIYGVNMPAFDAKTTWVMCRGCRLFIFIKSII</sequence>
<feature type="non-terminal residue" evidence="2">
    <location>
        <position position="527"/>
    </location>
</feature>
<evidence type="ECO:0000313" key="3">
    <source>
        <dbReference type="EMBL" id="CAL4790716.1"/>
    </source>
</evidence>
<dbReference type="EMBL" id="CAMXCT020003260">
    <property type="protein sequence ID" value="CAL1156779.1"/>
    <property type="molecule type" value="Genomic_DNA"/>
</dbReference>
<dbReference type="AlphaFoldDB" id="A0A9P1D513"/>
<reference evidence="2" key="1">
    <citation type="submission" date="2022-10" db="EMBL/GenBank/DDBJ databases">
        <authorList>
            <person name="Chen Y."/>
            <person name="Dougan E. K."/>
            <person name="Chan C."/>
            <person name="Rhodes N."/>
            <person name="Thang M."/>
        </authorList>
    </citation>
    <scope>NUCLEOTIDE SEQUENCE</scope>
</reference>
<accession>A0A9P1D513</accession>
<comment type="caution">
    <text evidence="2">The sequence shown here is derived from an EMBL/GenBank/DDBJ whole genome shotgun (WGS) entry which is preliminary data.</text>
</comment>
<keyword evidence="4" id="KW-1185">Reference proteome</keyword>
<gene>
    <name evidence="2" type="ORF">C1SCF055_LOCUS29276</name>
</gene>
<proteinExistence type="predicted"/>
<evidence type="ECO:0000256" key="1">
    <source>
        <dbReference type="SAM" id="MobiDB-lite"/>
    </source>
</evidence>
<dbReference type="OrthoDB" id="423532at2759"/>
<name>A0A9P1D513_9DINO</name>